<evidence type="ECO:0000256" key="3">
    <source>
        <dbReference type="ARBA" id="ARBA00022525"/>
    </source>
</evidence>
<feature type="signal peptide" evidence="5">
    <location>
        <begin position="1"/>
        <end position="20"/>
    </location>
</feature>
<sequence>MRFAYVLLVAAATLVASGNALTTDADTGKRLLRSHKTVDTTNDAEEEERALDKSTVKKLPQLFQDMYKQPSRLDYIFSSWHSGLQSVDNVVEFMKKEGLEFDAIMHFVEAYRKYIAAHKSPF</sequence>
<keyword evidence="7" id="KW-1185">Reference proteome</keyword>
<dbReference type="Proteomes" id="UP000694044">
    <property type="component" value="Unassembled WGS sequence"/>
</dbReference>
<comment type="domain">
    <text evidence="5">The RxLR-dEER motif acts to carry the protein into the host cell cytoplasm through binding to cell surface phosphatidylinositol-3-phosphate.</text>
</comment>
<evidence type="ECO:0000313" key="7">
    <source>
        <dbReference type="Proteomes" id="UP000694044"/>
    </source>
</evidence>
<name>A0A8T1VE17_9STRA</name>
<keyword evidence="3 5" id="KW-0964">Secreted</keyword>
<evidence type="ECO:0000256" key="5">
    <source>
        <dbReference type="RuleBase" id="RU367124"/>
    </source>
</evidence>
<dbReference type="AlphaFoldDB" id="A0A8T1VE17"/>
<evidence type="ECO:0000256" key="4">
    <source>
        <dbReference type="ARBA" id="ARBA00022729"/>
    </source>
</evidence>
<feature type="chain" id="PRO_5035966545" description="RxLR effector protein" evidence="5">
    <location>
        <begin position="21"/>
        <end position="122"/>
    </location>
</feature>
<comment type="function">
    <text evidence="5">Effector that suppresses plant defense responses during pathogen infection.</text>
</comment>
<keyword evidence="4 5" id="KW-0732">Signal</keyword>
<dbReference type="GO" id="GO:0005576">
    <property type="term" value="C:extracellular region"/>
    <property type="evidence" value="ECO:0007669"/>
    <property type="project" value="UniProtKB-SubCell"/>
</dbReference>
<gene>
    <name evidence="6" type="ORF">PHYPSEUDO_008512</name>
</gene>
<dbReference type="InterPro" id="IPR031825">
    <property type="entry name" value="RXLR"/>
</dbReference>
<comment type="similarity">
    <text evidence="2 5">Belongs to the RxLR effector family.</text>
</comment>
<accession>A0A8T1VE17</accession>
<comment type="subcellular location">
    <subcellularLocation>
        <location evidence="1 5">Secreted</location>
    </subcellularLocation>
</comment>
<dbReference type="Pfam" id="PF16810">
    <property type="entry name" value="RXLR"/>
    <property type="match status" value="1"/>
</dbReference>
<comment type="caution">
    <text evidence="6">The sequence shown here is derived from an EMBL/GenBank/DDBJ whole genome shotgun (WGS) entry which is preliminary data.</text>
</comment>
<organism evidence="6 7">
    <name type="scientific">Phytophthora pseudosyringae</name>
    <dbReference type="NCBI Taxonomy" id="221518"/>
    <lineage>
        <taxon>Eukaryota</taxon>
        <taxon>Sar</taxon>
        <taxon>Stramenopiles</taxon>
        <taxon>Oomycota</taxon>
        <taxon>Peronosporomycetes</taxon>
        <taxon>Peronosporales</taxon>
        <taxon>Peronosporaceae</taxon>
        <taxon>Phytophthora</taxon>
    </lineage>
</organism>
<evidence type="ECO:0000256" key="1">
    <source>
        <dbReference type="ARBA" id="ARBA00004613"/>
    </source>
</evidence>
<evidence type="ECO:0000313" key="6">
    <source>
        <dbReference type="EMBL" id="KAG7379502.1"/>
    </source>
</evidence>
<dbReference type="EMBL" id="JAGDFM010000345">
    <property type="protein sequence ID" value="KAG7379502.1"/>
    <property type="molecule type" value="Genomic_DNA"/>
</dbReference>
<proteinExistence type="inferred from homology"/>
<reference evidence="6" key="1">
    <citation type="submission" date="2021-02" db="EMBL/GenBank/DDBJ databases">
        <authorList>
            <person name="Palmer J.M."/>
        </authorList>
    </citation>
    <scope>NUCLEOTIDE SEQUENCE</scope>
    <source>
        <strain evidence="6">SCRP734</strain>
    </source>
</reference>
<protein>
    <recommendedName>
        <fullName evidence="5">RxLR effector protein</fullName>
    </recommendedName>
</protein>
<evidence type="ECO:0000256" key="2">
    <source>
        <dbReference type="ARBA" id="ARBA00010400"/>
    </source>
</evidence>